<dbReference type="Gene3D" id="1.20.1730.10">
    <property type="entry name" value="Sodium/glucose cotransporter"/>
    <property type="match status" value="1"/>
</dbReference>
<evidence type="ECO:0000256" key="4">
    <source>
        <dbReference type="ARBA" id="ARBA00022692"/>
    </source>
</evidence>
<dbReference type="InterPro" id="IPR038377">
    <property type="entry name" value="Na/Glc_symporter_sf"/>
</dbReference>
<dbReference type="AlphaFoldDB" id="A0A656DAL4"/>
<protein>
    <submittedName>
        <fullName evidence="9">Transporter, SSS family</fullName>
    </submittedName>
</protein>
<feature type="transmembrane region" description="Helical" evidence="8">
    <location>
        <begin position="479"/>
        <end position="500"/>
    </location>
</feature>
<feature type="transmembrane region" description="Helical" evidence="8">
    <location>
        <begin position="184"/>
        <end position="205"/>
    </location>
</feature>
<dbReference type="PROSITE" id="PS50283">
    <property type="entry name" value="NA_SOLUT_SYMP_3"/>
    <property type="match status" value="1"/>
</dbReference>
<dbReference type="OrthoDB" id="9761931at2"/>
<dbReference type="GO" id="GO:0022857">
    <property type="term" value="F:transmembrane transporter activity"/>
    <property type="evidence" value="ECO:0007669"/>
    <property type="project" value="InterPro"/>
</dbReference>
<comment type="subcellular location">
    <subcellularLocation>
        <location evidence="1">Membrane</location>
        <topology evidence="1">Multi-pass membrane protein</topology>
    </subcellularLocation>
</comment>
<dbReference type="Proteomes" id="UP000243065">
    <property type="component" value="Unassembled WGS sequence"/>
</dbReference>
<gene>
    <name evidence="9" type="ORF">JGI24_01311</name>
</gene>
<feature type="transmembrane region" description="Helical" evidence="8">
    <location>
        <begin position="307"/>
        <end position="329"/>
    </location>
</feature>
<feature type="transmembrane region" description="Helical" evidence="8">
    <location>
        <begin position="225"/>
        <end position="247"/>
    </location>
</feature>
<dbReference type="InterPro" id="IPR050277">
    <property type="entry name" value="Sodium:Solute_Symporter"/>
</dbReference>
<feature type="transmembrane region" description="Helical" evidence="8">
    <location>
        <begin position="76"/>
        <end position="95"/>
    </location>
</feature>
<keyword evidence="6 8" id="KW-0472">Membrane</keyword>
<evidence type="ECO:0000256" key="8">
    <source>
        <dbReference type="SAM" id="Phobius"/>
    </source>
</evidence>
<accession>A0A656DAL4</accession>
<evidence type="ECO:0000256" key="6">
    <source>
        <dbReference type="ARBA" id="ARBA00023136"/>
    </source>
</evidence>
<feature type="transmembrane region" description="Helical" evidence="8">
    <location>
        <begin position="506"/>
        <end position="526"/>
    </location>
</feature>
<feature type="transmembrane region" description="Helical" evidence="8">
    <location>
        <begin position="155"/>
        <end position="177"/>
    </location>
</feature>
<evidence type="ECO:0000256" key="3">
    <source>
        <dbReference type="ARBA" id="ARBA00022448"/>
    </source>
</evidence>
<feature type="transmembrane region" description="Helical" evidence="8">
    <location>
        <begin position="451"/>
        <end position="467"/>
    </location>
</feature>
<evidence type="ECO:0000256" key="2">
    <source>
        <dbReference type="ARBA" id="ARBA00006434"/>
    </source>
</evidence>
<dbReference type="PANTHER" id="PTHR48086:SF7">
    <property type="entry name" value="SODIUM-SOLUTE SYMPORTER-RELATED"/>
    <property type="match status" value="1"/>
</dbReference>
<evidence type="ECO:0000256" key="7">
    <source>
        <dbReference type="RuleBase" id="RU362091"/>
    </source>
</evidence>
<keyword evidence="3" id="KW-0813">Transport</keyword>
<dbReference type="GO" id="GO:0005886">
    <property type="term" value="C:plasma membrane"/>
    <property type="evidence" value="ECO:0007669"/>
    <property type="project" value="TreeGrafter"/>
</dbReference>
<evidence type="ECO:0000256" key="1">
    <source>
        <dbReference type="ARBA" id="ARBA00004141"/>
    </source>
</evidence>
<keyword evidence="10" id="KW-1185">Reference proteome</keyword>
<organism evidence="9 10">
    <name type="scientific">Kryptobacter tengchongensis</name>
    <dbReference type="NCBI Taxonomy" id="1643429"/>
    <lineage>
        <taxon>Bacteria</taxon>
        <taxon>Pseudomonadati</taxon>
        <taxon>Candidatus Kryptoniota</taxon>
        <taxon>Candidatus Kryptobacter</taxon>
    </lineage>
</organism>
<dbReference type="Pfam" id="PF00474">
    <property type="entry name" value="SSF"/>
    <property type="match status" value="1"/>
</dbReference>
<feature type="transmembrane region" description="Helical" evidence="8">
    <location>
        <begin position="368"/>
        <end position="388"/>
    </location>
</feature>
<reference evidence="9 10" key="1">
    <citation type="submission" date="2015-11" db="EMBL/GenBank/DDBJ databases">
        <authorList>
            <person name="Varghese N."/>
        </authorList>
    </citation>
    <scope>NUCLEOTIDE SEQUENCE [LARGE SCALE GENOMIC DNA]</scope>
    <source>
        <strain evidence="9 10">JGI-24</strain>
    </source>
</reference>
<feature type="transmembrane region" description="Helical" evidence="8">
    <location>
        <begin position="259"/>
        <end position="287"/>
    </location>
</feature>
<feature type="transmembrane region" description="Helical" evidence="8">
    <location>
        <begin position="425"/>
        <end position="445"/>
    </location>
</feature>
<proteinExistence type="inferred from homology"/>
<dbReference type="InterPro" id="IPR001734">
    <property type="entry name" value="Na/solute_symporter"/>
</dbReference>
<keyword evidence="5 8" id="KW-1133">Transmembrane helix</keyword>
<evidence type="ECO:0000313" key="9">
    <source>
        <dbReference type="EMBL" id="CUT03490.1"/>
    </source>
</evidence>
<feature type="transmembrane region" description="Helical" evidence="8">
    <location>
        <begin position="567"/>
        <end position="589"/>
    </location>
</feature>
<comment type="similarity">
    <text evidence="2 7">Belongs to the sodium:solute symporter (SSF) (TC 2.A.21) family.</text>
</comment>
<dbReference type="RefSeq" id="WP_072150654.1">
    <property type="nucleotide sequence ID" value="NZ_CZVU01000067.1"/>
</dbReference>
<evidence type="ECO:0000313" key="10">
    <source>
        <dbReference type="Proteomes" id="UP000243065"/>
    </source>
</evidence>
<feature type="transmembrane region" description="Helical" evidence="8">
    <location>
        <begin position="46"/>
        <end position="70"/>
    </location>
</feature>
<keyword evidence="4 8" id="KW-0812">Transmembrane</keyword>
<dbReference type="EMBL" id="CZVU01000067">
    <property type="protein sequence ID" value="CUT03490.1"/>
    <property type="molecule type" value="Genomic_DNA"/>
</dbReference>
<sequence length="647" mass="72328">MRFAQNVDYIVLALYFILMLSIGIYYSKFSKGVHNYFAAGNKVPWWISGISLYMTNFSAWTFTAAAGFIYHTSWYGVVYISSGIVTYFLGALLTAKRWRRSRVISPIEYTQTRYNIQTQQLLSWVISANFILSAGAQLSATCKFLSPLFGIDIDILIIATGLVILFYTFLGGLWGVLITDFVQFVILISMTLIISLLSLKFAGGLKGLFENVPPFTFEHVYNNVFYDLNFLISIYLIGTIGVAAGASQRFYSVVDEKSALKVGILASILSFAQPLLFAVPPLVARIIWPDLSQVDLFKGFFQPNDLVYLGVALKILPIGLIGLLMSAMLSATMSTLSSVYNFVGSIITRDIYLALFNPKADEVKQFKFGRITTFVLGLIVIAESLLYVHSEFGIFNIMVTFFTLFNIPVNIPLAFGLIFKSIPRWGASLAIIWGLIVGAIARFVAGWSIGAQVYIAGISTFVILMLSDKIRTLYLKNKTFLSLISLAVSILCSLIFLLNLKTEPSIARYLIIIVASFSLGFSLIYFNKFVKETEQDKKVVEEFFKKIETPINVAQEVYGKSGKETEVFLFIGFILIVIGTLISFLPFVVHTEKDIHIFIIVASVYIIFGVLMILYGRKNKINKEFILSENPGSKTKTNKSDEINRGI</sequence>
<feature type="transmembrane region" description="Helical" evidence="8">
    <location>
        <begin position="394"/>
        <end position="418"/>
    </location>
</feature>
<feature type="transmembrane region" description="Helical" evidence="8">
    <location>
        <begin position="595"/>
        <end position="615"/>
    </location>
</feature>
<dbReference type="PANTHER" id="PTHR48086">
    <property type="entry name" value="SODIUM/PROLINE SYMPORTER-RELATED"/>
    <property type="match status" value="1"/>
</dbReference>
<feature type="transmembrane region" description="Helical" evidence="8">
    <location>
        <begin position="121"/>
        <end position="140"/>
    </location>
</feature>
<evidence type="ECO:0000256" key="5">
    <source>
        <dbReference type="ARBA" id="ARBA00022989"/>
    </source>
</evidence>
<name>A0A656DAL4_KRYT1</name>
<feature type="transmembrane region" description="Helical" evidence="8">
    <location>
        <begin position="6"/>
        <end position="26"/>
    </location>
</feature>